<reference evidence="1 2" key="1">
    <citation type="submission" date="2016-09" db="EMBL/GenBank/DDBJ databases">
        <title>Chromobacterium muskegensis sp. nov., an insecticidal bacterium isolated from Sphagnum bogs.</title>
        <authorList>
            <person name="Sparks M.E."/>
            <person name="Blackburn M.B."/>
            <person name="Gundersen-Rindal D.E."/>
            <person name="Mitchell A."/>
            <person name="Farrar R."/>
            <person name="Kuhar D."/>
        </authorList>
    </citation>
    <scope>NUCLEOTIDE SEQUENCE [LARGE SCALE GENOMIC DNA]</scope>
    <source>
        <strain evidence="1 2">14B-1</strain>
    </source>
</reference>
<gene>
    <name evidence="1" type="ORF">BI344_17815</name>
</gene>
<name>A0ABX3CC36_9NEIS</name>
<evidence type="ECO:0008006" key="3">
    <source>
        <dbReference type="Google" id="ProtNLM"/>
    </source>
</evidence>
<accession>A0ABX3CC36</accession>
<keyword evidence="2" id="KW-1185">Reference proteome</keyword>
<sequence>MQARSRRTEITADMVLDRLWQIAAADPNDLVQYRRENCRYCWQFVPIQQPQCLFCENNPMQSVVVRP</sequence>
<dbReference type="EMBL" id="MKCT01000032">
    <property type="protein sequence ID" value="OHX19562.1"/>
    <property type="molecule type" value="Genomic_DNA"/>
</dbReference>
<evidence type="ECO:0000313" key="1">
    <source>
        <dbReference type="EMBL" id="OHX19562.1"/>
    </source>
</evidence>
<comment type="caution">
    <text evidence="1">The sequence shown here is derived from an EMBL/GenBank/DDBJ whole genome shotgun (WGS) entry which is preliminary data.</text>
</comment>
<protein>
    <recommendedName>
        <fullName evidence="3">DUF35 domain-containing protein</fullName>
    </recommendedName>
</protein>
<dbReference type="Proteomes" id="UP000180280">
    <property type="component" value="Unassembled WGS sequence"/>
</dbReference>
<evidence type="ECO:0000313" key="2">
    <source>
        <dbReference type="Proteomes" id="UP000180280"/>
    </source>
</evidence>
<proteinExistence type="predicted"/>
<organism evidence="1 2">
    <name type="scientific">Chromobacterium sphagni</name>
    <dbReference type="NCBI Taxonomy" id="1903179"/>
    <lineage>
        <taxon>Bacteria</taxon>
        <taxon>Pseudomonadati</taxon>
        <taxon>Pseudomonadota</taxon>
        <taxon>Betaproteobacteria</taxon>
        <taxon>Neisseriales</taxon>
        <taxon>Chromobacteriaceae</taxon>
        <taxon>Chromobacterium</taxon>
    </lineage>
</organism>